<comment type="caution">
    <text evidence="2">The sequence shown here is derived from an EMBL/GenBank/DDBJ whole genome shotgun (WGS) entry which is preliminary data.</text>
</comment>
<accession>A0AAD2CXY1</accession>
<evidence type="ECO:0000313" key="2">
    <source>
        <dbReference type="EMBL" id="CAI2373493.1"/>
    </source>
</evidence>
<keyword evidence="3" id="KW-1185">Reference proteome</keyword>
<proteinExistence type="predicted"/>
<dbReference type="EMBL" id="CAMPGE010014843">
    <property type="protein sequence ID" value="CAI2373493.1"/>
    <property type="molecule type" value="Genomic_DNA"/>
</dbReference>
<dbReference type="AlphaFoldDB" id="A0AAD2CXY1"/>
<name>A0AAD2CXY1_EUPCR</name>
<organism evidence="2 3">
    <name type="scientific">Euplotes crassus</name>
    <dbReference type="NCBI Taxonomy" id="5936"/>
    <lineage>
        <taxon>Eukaryota</taxon>
        <taxon>Sar</taxon>
        <taxon>Alveolata</taxon>
        <taxon>Ciliophora</taxon>
        <taxon>Intramacronucleata</taxon>
        <taxon>Spirotrichea</taxon>
        <taxon>Hypotrichia</taxon>
        <taxon>Euplotida</taxon>
        <taxon>Euplotidae</taxon>
        <taxon>Moneuplotes</taxon>
    </lineage>
</organism>
<reference evidence="2" key="1">
    <citation type="submission" date="2023-07" db="EMBL/GenBank/DDBJ databases">
        <authorList>
            <consortium name="AG Swart"/>
            <person name="Singh M."/>
            <person name="Singh A."/>
            <person name="Seah K."/>
            <person name="Emmerich C."/>
        </authorList>
    </citation>
    <scope>NUCLEOTIDE SEQUENCE</scope>
    <source>
        <strain evidence="2">DP1</strain>
    </source>
</reference>
<sequence>MLSASSVGNSHILKASSSDNLLGMAFKKDKISGESKDKKNSDSLVKPSSNPGGESCQILCKTKLD</sequence>
<evidence type="ECO:0000256" key="1">
    <source>
        <dbReference type="SAM" id="MobiDB-lite"/>
    </source>
</evidence>
<evidence type="ECO:0000313" key="3">
    <source>
        <dbReference type="Proteomes" id="UP001295684"/>
    </source>
</evidence>
<feature type="compositionally biased region" description="Polar residues" evidence="1">
    <location>
        <begin position="42"/>
        <end position="52"/>
    </location>
</feature>
<feature type="region of interest" description="Disordered" evidence="1">
    <location>
        <begin position="30"/>
        <end position="55"/>
    </location>
</feature>
<protein>
    <submittedName>
        <fullName evidence="2">Uncharacterized protein</fullName>
    </submittedName>
</protein>
<feature type="compositionally biased region" description="Basic and acidic residues" evidence="1">
    <location>
        <begin position="30"/>
        <end position="41"/>
    </location>
</feature>
<dbReference type="Proteomes" id="UP001295684">
    <property type="component" value="Unassembled WGS sequence"/>
</dbReference>
<gene>
    <name evidence="2" type="ORF">ECRASSUSDP1_LOCUS14839</name>
</gene>